<evidence type="ECO:0000313" key="2">
    <source>
        <dbReference type="Proteomes" id="UP000828390"/>
    </source>
</evidence>
<sequence>MGPYLHYCNSLQSPGQYFLRPMMKEYNFDPVSRMIDVTEGTTVKVDIRGSRTAYR</sequence>
<proteinExistence type="predicted"/>
<gene>
    <name evidence="1" type="ORF">DPMN_079092</name>
</gene>
<organism evidence="1 2">
    <name type="scientific">Dreissena polymorpha</name>
    <name type="common">Zebra mussel</name>
    <name type="synonym">Mytilus polymorpha</name>
    <dbReference type="NCBI Taxonomy" id="45954"/>
    <lineage>
        <taxon>Eukaryota</taxon>
        <taxon>Metazoa</taxon>
        <taxon>Spiralia</taxon>
        <taxon>Lophotrochozoa</taxon>
        <taxon>Mollusca</taxon>
        <taxon>Bivalvia</taxon>
        <taxon>Autobranchia</taxon>
        <taxon>Heteroconchia</taxon>
        <taxon>Euheterodonta</taxon>
        <taxon>Imparidentia</taxon>
        <taxon>Neoheterodontei</taxon>
        <taxon>Myida</taxon>
        <taxon>Dreissenoidea</taxon>
        <taxon>Dreissenidae</taxon>
        <taxon>Dreissena</taxon>
    </lineage>
</organism>
<protein>
    <submittedName>
        <fullName evidence="1">Uncharacterized protein</fullName>
    </submittedName>
</protein>
<name>A0A9D3YNW6_DREPO</name>
<reference evidence="1" key="1">
    <citation type="journal article" date="2019" name="bioRxiv">
        <title>The Genome of the Zebra Mussel, Dreissena polymorpha: A Resource for Invasive Species Research.</title>
        <authorList>
            <person name="McCartney M.A."/>
            <person name="Auch B."/>
            <person name="Kono T."/>
            <person name="Mallez S."/>
            <person name="Zhang Y."/>
            <person name="Obille A."/>
            <person name="Becker A."/>
            <person name="Abrahante J.E."/>
            <person name="Garbe J."/>
            <person name="Badalamenti J.P."/>
            <person name="Herman A."/>
            <person name="Mangelson H."/>
            <person name="Liachko I."/>
            <person name="Sullivan S."/>
            <person name="Sone E.D."/>
            <person name="Koren S."/>
            <person name="Silverstein K.A.T."/>
            <person name="Beckman K.B."/>
            <person name="Gohl D.M."/>
        </authorList>
    </citation>
    <scope>NUCLEOTIDE SEQUENCE</scope>
    <source>
        <strain evidence="1">Duluth1</strain>
        <tissue evidence="1">Whole animal</tissue>
    </source>
</reference>
<comment type="caution">
    <text evidence="1">The sequence shown here is derived from an EMBL/GenBank/DDBJ whole genome shotgun (WGS) entry which is preliminary data.</text>
</comment>
<dbReference type="EMBL" id="JAIWYP010000015">
    <property type="protein sequence ID" value="KAH3704037.1"/>
    <property type="molecule type" value="Genomic_DNA"/>
</dbReference>
<dbReference type="AlphaFoldDB" id="A0A9D3YNW6"/>
<reference evidence="1" key="2">
    <citation type="submission" date="2020-11" db="EMBL/GenBank/DDBJ databases">
        <authorList>
            <person name="McCartney M.A."/>
            <person name="Auch B."/>
            <person name="Kono T."/>
            <person name="Mallez S."/>
            <person name="Becker A."/>
            <person name="Gohl D.M."/>
            <person name="Silverstein K.A.T."/>
            <person name="Koren S."/>
            <person name="Bechman K.B."/>
            <person name="Herman A."/>
            <person name="Abrahante J.E."/>
            <person name="Garbe J."/>
        </authorList>
    </citation>
    <scope>NUCLEOTIDE SEQUENCE</scope>
    <source>
        <strain evidence="1">Duluth1</strain>
        <tissue evidence="1">Whole animal</tissue>
    </source>
</reference>
<dbReference type="Proteomes" id="UP000828390">
    <property type="component" value="Unassembled WGS sequence"/>
</dbReference>
<keyword evidence="2" id="KW-1185">Reference proteome</keyword>
<evidence type="ECO:0000313" key="1">
    <source>
        <dbReference type="EMBL" id="KAH3704037.1"/>
    </source>
</evidence>
<accession>A0A9D3YNW6</accession>